<organism evidence="1 2">
    <name type="scientific">Pseudomonas asuensis</name>
    <dbReference type="NCBI Taxonomy" id="1825787"/>
    <lineage>
        <taxon>Bacteria</taxon>
        <taxon>Pseudomonadati</taxon>
        <taxon>Pseudomonadota</taxon>
        <taxon>Gammaproteobacteria</taxon>
        <taxon>Pseudomonadales</taxon>
        <taxon>Pseudomonadaceae</taxon>
        <taxon>Pseudomonas</taxon>
    </lineage>
</organism>
<sequence>MPMKKIKDLSVTEWALKVQAGHEVDVSITLHPNGSGTIKTSRGEASYFHTPEDALHWLGEPETEVQV</sequence>
<name>A0ABQ2H1L0_9PSED</name>
<reference evidence="2" key="1">
    <citation type="journal article" date="2019" name="Int. J. Syst. Evol. Microbiol.">
        <title>The Global Catalogue of Microorganisms (GCM) 10K type strain sequencing project: providing services to taxonomists for standard genome sequencing and annotation.</title>
        <authorList>
            <consortium name="The Broad Institute Genomics Platform"/>
            <consortium name="The Broad Institute Genome Sequencing Center for Infectious Disease"/>
            <person name="Wu L."/>
            <person name="Ma J."/>
        </authorList>
    </citation>
    <scope>NUCLEOTIDE SEQUENCE [LARGE SCALE GENOMIC DNA]</scope>
    <source>
        <strain evidence="2">JCM 13501</strain>
    </source>
</reference>
<keyword evidence="2" id="KW-1185">Reference proteome</keyword>
<protein>
    <submittedName>
        <fullName evidence="1">Uncharacterized protein</fullName>
    </submittedName>
</protein>
<proteinExistence type="predicted"/>
<comment type="caution">
    <text evidence="1">The sequence shown here is derived from an EMBL/GenBank/DDBJ whole genome shotgun (WGS) entry which is preliminary data.</text>
</comment>
<accession>A0ABQ2H1L0</accession>
<dbReference type="RefSeq" id="WP_188868025.1">
    <property type="nucleotide sequence ID" value="NZ_BMNW01000011.1"/>
</dbReference>
<evidence type="ECO:0000313" key="2">
    <source>
        <dbReference type="Proteomes" id="UP000616499"/>
    </source>
</evidence>
<dbReference type="Proteomes" id="UP000616499">
    <property type="component" value="Unassembled WGS sequence"/>
</dbReference>
<evidence type="ECO:0000313" key="1">
    <source>
        <dbReference type="EMBL" id="GGM26450.1"/>
    </source>
</evidence>
<gene>
    <name evidence="1" type="ORF">GCM10009425_41370</name>
</gene>
<dbReference type="EMBL" id="BMNW01000011">
    <property type="protein sequence ID" value="GGM26450.1"/>
    <property type="molecule type" value="Genomic_DNA"/>
</dbReference>